<dbReference type="GO" id="GO:0000307">
    <property type="term" value="C:cyclin-dependent protein kinase holoenzyme complex"/>
    <property type="evidence" value="ECO:0007669"/>
    <property type="project" value="TreeGrafter"/>
</dbReference>
<proteinExistence type="predicted"/>
<feature type="compositionally biased region" description="Polar residues" evidence="1">
    <location>
        <begin position="311"/>
        <end position="332"/>
    </location>
</feature>
<feature type="region of interest" description="Disordered" evidence="1">
    <location>
        <begin position="311"/>
        <end position="375"/>
    </location>
</feature>
<dbReference type="Pfam" id="PF08613">
    <property type="entry name" value="Cyclin"/>
    <property type="match status" value="1"/>
</dbReference>
<protein>
    <recommendedName>
        <fullName evidence="4">Cyclin-domain-containing protein</fullName>
    </recommendedName>
</protein>
<evidence type="ECO:0000313" key="2">
    <source>
        <dbReference type="EMBL" id="KAF2225653.1"/>
    </source>
</evidence>
<dbReference type="AlphaFoldDB" id="A0A6A6GJS5"/>
<feature type="region of interest" description="Disordered" evidence="1">
    <location>
        <begin position="44"/>
        <end position="67"/>
    </location>
</feature>
<dbReference type="PANTHER" id="PTHR15615:SF27">
    <property type="entry name" value="PHO85 CYCLIN CLG1"/>
    <property type="match status" value="1"/>
</dbReference>
<dbReference type="PANTHER" id="PTHR15615">
    <property type="match status" value="1"/>
</dbReference>
<dbReference type="SUPFAM" id="SSF47954">
    <property type="entry name" value="Cyclin-like"/>
    <property type="match status" value="1"/>
</dbReference>
<dbReference type="EMBL" id="ML992503">
    <property type="protein sequence ID" value="KAF2225653.1"/>
    <property type="molecule type" value="Genomic_DNA"/>
</dbReference>
<feature type="region of interest" description="Disordered" evidence="1">
    <location>
        <begin position="1"/>
        <end position="22"/>
    </location>
</feature>
<evidence type="ECO:0000313" key="3">
    <source>
        <dbReference type="Proteomes" id="UP000799538"/>
    </source>
</evidence>
<dbReference type="InterPro" id="IPR036915">
    <property type="entry name" value="Cyclin-like_sf"/>
</dbReference>
<name>A0A6A6GJS5_9PEZI</name>
<keyword evidence="3" id="KW-1185">Reference proteome</keyword>
<sequence>MPSFYPQAAPGQLPLTPPYNAPYEQALYHPDSYASQQTLPPRLDSAMDYSHRYPPPPQSSQQNAYQRRSYCGQSLPPISSYYEPIGAPILPPLRIQDAYRSADREYYHSYQQGVTRQVVQQPAQAPKEEPTTGGVSAKLDYEMERMTDFVSETAQGMYALHSSNICLADIDICRSILPGTTVQPHFRKWVSQVLTATRLPSATILLSLHYLTIRMRDYPTSITKSEHALYRLLTVSMILGSKFLDDNTFINRSWSDVTSIKVTELNTLEIEWLATIGFDLHADSTDPNGVLLWIRAWKDYDARATTKARNSRLSPLNTNIQRQKSLHSSRPTFQPGYAKTAHGTYTPLSSGSTTSSNGTPYVSSDPWNRPEQSHSDYYSSQARYQSMDEFAYASGYGSHGRNSAAPYSQYSLPPLHTVAPSFYTPWNHNVWDNHHGYGCHCVGCSRQTSSYMLGSSFAPQTVVG</sequence>
<dbReference type="GO" id="GO:0016538">
    <property type="term" value="F:cyclin-dependent protein serine/threonine kinase regulator activity"/>
    <property type="evidence" value="ECO:0007669"/>
    <property type="project" value="TreeGrafter"/>
</dbReference>
<accession>A0A6A6GJS5</accession>
<dbReference type="GO" id="GO:0019901">
    <property type="term" value="F:protein kinase binding"/>
    <property type="evidence" value="ECO:0007669"/>
    <property type="project" value="InterPro"/>
</dbReference>
<reference evidence="3" key="1">
    <citation type="journal article" date="2020" name="Stud. Mycol.">
        <title>101 Dothideomycetes genomes: A test case for predicting lifestyles and emergence of pathogens.</title>
        <authorList>
            <person name="Haridas S."/>
            <person name="Albert R."/>
            <person name="Binder M."/>
            <person name="Bloem J."/>
            <person name="LaButti K."/>
            <person name="Salamov A."/>
            <person name="Andreopoulos B."/>
            <person name="Baker S."/>
            <person name="Barry K."/>
            <person name="Bills G."/>
            <person name="Bluhm B."/>
            <person name="Cannon C."/>
            <person name="Castanera R."/>
            <person name="Culley D."/>
            <person name="Daum C."/>
            <person name="Ezra D."/>
            <person name="Gonzalez J."/>
            <person name="Henrissat B."/>
            <person name="Kuo A."/>
            <person name="Liang C."/>
            <person name="Lipzen A."/>
            <person name="Lutzoni F."/>
            <person name="Magnuson J."/>
            <person name="Mondo S."/>
            <person name="Nolan M."/>
            <person name="Ohm R."/>
            <person name="Pangilinan J."/>
            <person name="Park H.-J."/>
            <person name="Ramirez L."/>
            <person name="Alfaro M."/>
            <person name="Sun H."/>
            <person name="Tritt A."/>
            <person name="Yoshinaga Y."/>
            <person name="Zwiers L.-H."/>
            <person name="Turgeon B."/>
            <person name="Goodwin S."/>
            <person name="Spatafora J."/>
            <person name="Crous P."/>
            <person name="Grigoriev I."/>
        </authorList>
    </citation>
    <scope>NUCLEOTIDE SEQUENCE [LARGE SCALE GENOMIC DNA]</scope>
    <source>
        <strain evidence="3">CECT 20119</strain>
    </source>
</reference>
<dbReference type="GO" id="GO:0005634">
    <property type="term" value="C:nucleus"/>
    <property type="evidence" value="ECO:0007669"/>
    <property type="project" value="TreeGrafter"/>
</dbReference>
<dbReference type="Proteomes" id="UP000799538">
    <property type="component" value="Unassembled WGS sequence"/>
</dbReference>
<dbReference type="OrthoDB" id="244495at2759"/>
<dbReference type="Gene3D" id="1.10.472.10">
    <property type="entry name" value="Cyclin-like"/>
    <property type="match status" value="1"/>
</dbReference>
<evidence type="ECO:0000256" key="1">
    <source>
        <dbReference type="SAM" id="MobiDB-lite"/>
    </source>
</evidence>
<gene>
    <name evidence="2" type="ORF">BDZ85DRAFT_69524</name>
</gene>
<dbReference type="InterPro" id="IPR013922">
    <property type="entry name" value="Cyclin_PHO80-like"/>
</dbReference>
<dbReference type="CDD" id="cd20557">
    <property type="entry name" value="CYCLIN_ScPCL1-like"/>
    <property type="match status" value="1"/>
</dbReference>
<feature type="compositionally biased region" description="Low complexity" evidence="1">
    <location>
        <begin position="343"/>
        <end position="359"/>
    </location>
</feature>
<organism evidence="2 3">
    <name type="scientific">Elsinoe ampelina</name>
    <dbReference type="NCBI Taxonomy" id="302913"/>
    <lineage>
        <taxon>Eukaryota</taxon>
        <taxon>Fungi</taxon>
        <taxon>Dikarya</taxon>
        <taxon>Ascomycota</taxon>
        <taxon>Pezizomycotina</taxon>
        <taxon>Dothideomycetes</taxon>
        <taxon>Dothideomycetidae</taxon>
        <taxon>Myriangiales</taxon>
        <taxon>Elsinoaceae</taxon>
        <taxon>Elsinoe</taxon>
    </lineage>
</organism>
<evidence type="ECO:0008006" key="4">
    <source>
        <dbReference type="Google" id="ProtNLM"/>
    </source>
</evidence>